<protein>
    <submittedName>
        <fullName evidence="6">Cyclin-O protein B-like</fullName>
    </submittedName>
</protein>
<evidence type="ECO:0000256" key="1">
    <source>
        <dbReference type="ARBA" id="ARBA00023127"/>
    </source>
</evidence>
<organism evidence="5 6">
    <name type="scientific">Xenopus laevis</name>
    <name type="common">African clawed frog</name>
    <dbReference type="NCBI Taxonomy" id="8355"/>
    <lineage>
        <taxon>Eukaryota</taxon>
        <taxon>Metazoa</taxon>
        <taxon>Chordata</taxon>
        <taxon>Craniata</taxon>
        <taxon>Vertebrata</taxon>
        <taxon>Euteleostomi</taxon>
        <taxon>Amphibia</taxon>
        <taxon>Batrachia</taxon>
        <taxon>Anura</taxon>
        <taxon>Pipoidea</taxon>
        <taxon>Pipidae</taxon>
        <taxon>Xenopodinae</taxon>
        <taxon>Xenopus</taxon>
        <taxon>Xenopus</taxon>
    </lineage>
</organism>
<dbReference type="SUPFAM" id="SSF47954">
    <property type="entry name" value="Cyclin-like"/>
    <property type="match status" value="1"/>
</dbReference>
<accession>A0A8J1KRY4</accession>
<reference evidence="6" key="1">
    <citation type="submission" date="2025-08" db="UniProtKB">
        <authorList>
            <consortium name="RefSeq"/>
        </authorList>
    </citation>
    <scope>IDENTIFICATION</scope>
    <source>
        <strain evidence="6">J_2021</strain>
        <tissue evidence="6">Erythrocytes</tissue>
    </source>
</reference>
<evidence type="ECO:0000256" key="2">
    <source>
        <dbReference type="RuleBase" id="RU000383"/>
    </source>
</evidence>
<evidence type="ECO:0000256" key="3">
    <source>
        <dbReference type="SAM" id="MobiDB-lite"/>
    </source>
</evidence>
<feature type="compositionally biased region" description="Low complexity" evidence="3">
    <location>
        <begin position="397"/>
        <end position="420"/>
    </location>
</feature>
<feature type="domain" description="Cyclin-like" evidence="4">
    <location>
        <begin position="155"/>
        <end position="240"/>
    </location>
</feature>
<feature type="compositionally biased region" description="Polar residues" evidence="3">
    <location>
        <begin position="365"/>
        <end position="380"/>
    </location>
</feature>
<dbReference type="InterPro" id="IPR006671">
    <property type="entry name" value="Cyclin_N"/>
</dbReference>
<feature type="compositionally biased region" description="Basic and acidic residues" evidence="3">
    <location>
        <begin position="43"/>
        <end position="55"/>
    </location>
</feature>
<feature type="region of interest" description="Disordered" evidence="3">
    <location>
        <begin position="43"/>
        <end position="84"/>
    </location>
</feature>
<dbReference type="SMART" id="SM00385">
    <property type="entry name" value="CYCLIN"/>
    <property type="match status" value="1"/>
</dbReference>
<dbReference type="Gene3D" id="1.10.472.10">
    <property type="entry name" value="Cyclin-like"/>
    <property type="match status" value="2"/>
</dbReference>
<dbReference type="KEGG" id="xla:121394115"/>
<dbReference type="PANTHER" id="PTHR10177">
    <property type="entry name" value="CYCLINS"/>
    <property type="match status" value="1"/>
</dbReference>
<sequence length="420" mass="47474">MKQYPATTTQQLVDQLLEAAMYQWALHSLAIRAALQRSCVRSVSERQEVSERETQTDVLNSKKRKRVEKRHGPSQKKVKHQRDKHVTCIPAVEEPTPVKDQWNNFKKMDDAIQTFSEYGQDAYLFNKGLERYFTPSDFLANQPKQHAAMWQEVTNTLIKVHRHFSLDFSILCLAINYRARYISCRTLKATMLKLLGATSLFLATKVMERNGPSAEEFLEPFGEASYTPEYIAYVEKHLIYHLEFRLQGPTIDFFLEHFSLMRVSDKKCSQGNIIRTANSLTAARGIAALAMTKYDFHPYAPSLLAQCCLKAADQIFGYSNIVGEESSDYPAHLMQECLEKTLLLVSANKNVLQQLMPGVFPEKLPQQSTSPTNHNGSQAVNRDISDKKTRGVGSSQKKPAGGRKSAAKAAAFRKTTGKLN</sequence>
<dbReference type="Pfam" id="PF00134">
    <property type="entry name" value="Cyclin_N"/>
    <property type="match status" value="1"/>
</dbReference>
<dbReference type="InterPro" id="IPR036915">
    <property type="entry name" value="Cyclin-like_sf"/>
</dbReference>
<feature type="compositionally biased region" description="Basic residues" evidence="3">
    <location>
        <begin position="61"/>
        <end position="83"/>
    </location>
</feature>
<name>A0A8J1KRY4_XENLA</name>
<comment type="similarity">
    <text evidence="2">Belongs to the cyclin family.</text>
</comment>
<evidence type="ECO:0000313" key="6">
    <source>
        <dbReference type="RefSeq" id="XP_041420055.1"/>
    </source>
</evidence>
<feature type="region of interest" description="Disordered" evidence="3">
    <location>
        <begin position="362"/>
        <end position="420"/>
    </location>
</feature>
<evidence type="ECO:0000259" key="4">
    <source>
        <dbReference type="SMART" id="SM00385"/>
    </source>
</evidence>
<keyword evidence="5" id="KW-1185">Reference proteome</keyword>
<dbReference type="InterPro" id="IPR039361">
    <property type="entry name" value="Cyclin"/>
</dbReference>
<dbReference type="AlphaFoldDB" id="A0A8J1KRY4"/>
<dbReference type="InterPro" id="IPR013763">
    <property type="entry name" value="Cyclin-like_dom"/>
</dbReference>
<dbReference type="Proteomes" id="UP000186698">
    <property type="component" value="Chromosome 5S"/>
</dbReference>
<evidence type="ECO:0000313" key="5">
    <source>
        <dbReference type="Proteomes" id="UP000186698"/>
    </source>
</evidence>
<dbReference type="InterPro" id="IPR004367">
    <property type="entry name" value="Cyclin_C-dom"/>
</dbReference>
<dbReference type="RefSeq" id="XP_041420055.1">
    <property type="nucleotide sequence ID" value="XM_041564121.1"/>
</dbReference>
<dbReference type="Pfam" id="PF02984">
    <property type="entry name" value="Cyclin_C"/>
    <property type="match status" value="1"/>
</dbReference>
<gene>
    <name evidence="6" type="primary">LOC121394115</name>
</gene>
<dbReference type="GeneID" id="121394115"/>
<keyword evidence="1 2" id="KW-0195">Cyclin</keyword>
<proteinExistence type="inferred from homology"/>
<dbReference type="OrthoDB" id="5590282at2759"/>